<dbReference type="Proteomes" id="UP000306509">
    <property type="component" value="Unassembled WGS sequence"/>
</dbReference>
<dbReference type="AlphaFoldDB" id="A0A4V6HRY8"/>
<sequence length="480" mass="53960">MESIWSKTAEVTAMPSLADNLETEVAVIGGGMAGILIAYFLQQEGKKVIVFEASRVGSGQTKNTTAKISSSHNLIYHKLIRDCGIEKARQYALANQKAIKAYQNLIDKYQIPCHFQELPSYLYSVTRSDSLEAEVKAAQKLGIHAEFTTQTELPFPVAGAAKFYGQAQFHPLEFLDKMIKELTIYENTKVKSVEGQEIVTDSYVIHAEQIVFATHYPFINVPGYYFMRMHQERSYVLALENAVQLDGMYLGIDKENSFSYRNYEDLLLIGDSGHRTGENKVGGCYQKLWEEASKYWPGSRVSASWSAQDCMTLDGIPYIGQYSSQTPDWYVATGFGKWGMTSSMVSAMLISDLIMKRENPFMEVFSPQRFHLSASAKNVVTDGYKAAKGILYENLKIPKENIEELPLSHGGIVEYEGKKAGVYKNAEGEVFIVDTRCPHLGCQLEWNPDELSWDCPCHGSRFDYKGNLIDNPAQENLNTE</sequence>
<dbReference type="InterPro" id="IPR017941">
    <property type="entry name" value="Rieske_2Fe-2S"/>
</dbReference>
<dbReference type="GO" id="GO:0016020">
    <property type="term" value="C:membrane"/>
    <property type="evidence" value="ECO:0007669"/>
    <property type="project" value="InterPro"/>
</dbReference>
<keyword evidence="3" id="KW-0408">Iron</keyword>
<evidence type="ECO:0000313" key="7">
    <source>
        <dbReference type="EMBL" id="TLD00878.1"/>
    </source>
</evidence>
<dbReference type="PRINTS" id="PR00162">
    <property type="entry name" value="RIESKE"/>
</dbReference>
<dbReference type="InterPro" id="IPR036922">
    <property type="entry name" value="Rieske_2Fe-2S_sf"/>
</dbReference>
<dbReference type="RefSeq" id="WP_027293548.1">
    <property type="nucleotide sequence ID" value="NZ_CABMJZ010000006.1"/>
</dbReference>
<evidence type="ECO:0000313" key="8">
    <source>
        <dbReference type="Proteomes" id="UP000306509"/>
    </source>
</evidence>
<dbReference type="Pfam" id="PF00355">
    <property type="entry name" value="Rieske"/>
    <property type="match status" value="1"/>
</dbReference>
<keyword evidence="1" id="KW-0001">2Fe-2S</keyword>
<feature type="domain" description="Rieske" evidence="6">
    <location>
        <begin position="397"/>
        <end position="480"/>
    </location>
</feature>
<dbReference type="InterPro" id="IPR005805">
    <property type="entry name" value="Rieske_Fe-S_prot_C"/>
</dbReference>
<dbReference type="GO" id="GO:0046872">
    <property type="term" value="F:metal ion binding"/>
    <property type="evidence" value="ECO:0007669"/>
    <property type="project" value="UniProtKB-KW"/>
</dbReference>
<keyword evidence="5" id="KW-1015">Disulfide bond</keyword>
<dbReference type="PANTHER" id="PTHR13847">
    <property type="entry name" value="SARCOSINE DEHYDROGENASE-RELATED"/>
    <property type="match status" value="1"/>
</dbReference>
<gene>
    <name evidence="7" type="primary">petC1</name>
    <name evidence="7" type="ORF">DSM106044_02074</name>
</gene>
<dbReference type="Gene3D" id="3.50.50.60">
    <property type="entry name" value="FAD/NAD(P)-binding domain"/>
    <property type="match status" value="1"/>
</dbReference>
<dbReference type="Pfam" id="PF01266">
    <property type="entry name" value="DAO"/>
    <property type="match status" value="1"/>
</dbReference>
<accession>A0A4V6HRY8</accession>
<dbReference type="GO" id="GO:0005737">
    <property type="term" value="C:cytoplasm"/>
    <property type="evidence" value="ECO:0007669"/>
    <property type="project" value="TreeGrafter"/>
</dbReference>
<keyword evidence="2" id="KW-0479">Metal-binding</keyword>
<evidence type="ECO:0000256" key="2">
    <source>
        <dbReference type="ARBA" id="ARBA00022723"/>
    </source>
</evidence>
<dbReference type="PANTHER" id="PTHR13847:SF274">
    <property type="entry name" value="RIESKE 2FE-2S IRON-SULFUR PROTEIN YHFW-RELATED"/>
    <property type="match status" value="1"/>
</dbReference>
<keyword evidence="8" id="KW-1185">Reference proteome</keyword>
<dbReference type="PROSITE" id="PS51296">
    <property type="entry name" value="RIESKE"/>
    <property type="match status" value="1"/>
</dbReference>
<dbReference type="EMBL" id="QGQD01000045">
    <property type="protein sequence ID" value="TLD00878.1"/>
    <property type="molecule type" value="Genomic_DNA"/>
</dbReference>
<dbReference type="Gene3D" id="3.30.9.10">
    <property type="entry name" value="D-Amino Acid Oxidase, subunit A, domain 2"/>
    <property type="match status" value="1"/>
</dbReference>
<dbReference type="SUPFAM" id="SSF51905">
    <property type="entry name" value="FAD/NAD(P)-binding domain"/>
    <property type="match status" value="1"/>
</dbReference>
<keyword evidence="4" id="KW-0411">Iron-sulfur</keyword>
<dbReference type="GO" id="GO:0004497">
    <property type="term" value="F:monooxygenase activity"/>
    <property type="evidence" value="ECO:0007669"/>
    <property type="project" value="UniProtKB-ARBA"/>
</dbReference>
<dbReference type="STRING" id="180332.GCA_000797495_04013"/>
<dbReference type="GO" id="GO:0016705">
    <property type="term" value="F:oxidoreductase activity, acting on paired donors, with incorporation or reduction of molecular oxygen"/>
    <property type="evidence" value="ECO:0007669"/>
    <property type="project" value="UniProtKB-ARBA"/>
</dbReference>
<name>A0A4V6HRY8_9FIRM</name>
<evidence type="ECO:0000256" key="3">
    <source>
        <dbReference type="ARBA" id="ARBA00023004"/>
    </source>
</evidence>
<comment type="caution">
    <text evidence="7">The sequence shown here is derived from an EMBL/GenBank/DDBJ whole genome shotgun (WGS) entry which is preliminary data.</text>
</comment>
<evidence type="ECO:0000256" key="1">
    <source>
        <dbReference type="ARBA" id="ARBA00022714"/>
    </source>
</evidence>
<dbReference type="SUPFAM" id="SSF50022">
    <property type="entry name" value="ISP domain"/>
    <property type="match status" value="1"/>
</dbReference>
<dbReference type="InterPro" id="IPR036188">
    <property type="entry name" value="FAD/NAD-bd_sf"/>
</dbReference>
<organism evidence="7 8">
    <name type="scientific">Robinsoniella peoriensis</name>
    <dbReference type="NCBI Taxonomy" id="180332"/>
    <lineage>
        <taxon>Bacteria</taxon>
        <taxon>Bacillati</taxon>
        <taxon>Bacillota</taxon>
        <taxon>Clostridia</taxon>
        <taxon>Lachnospirales</taxon>
        <taxon>Lachnospiraceae</taxon>
        <taxon>Robinsoniella</taxon>
    </lineage>
</organism>
<evidence type="ECO:0000256" key="4">
    <source>
        <dbReference type="ARBA" id="ARBA00023014"/>
    </source>
</evidence>
<evidence type="ECO:0000256" key="5">
    <source>
        <dbReference type="ARBA" id="ARBA00023157"/>
    </source>
</evidence>
<proteinExistence type="predicted"/>
<protein>
    <submittedName>
        <fullName evidence="7">Cytochrome b6-f complex iron-sulfur subunit 1</fullName>
    </submittedName>
</protein>
<dbReference type="Gene3D" id="2.102.10.10">
    <property type="entry name" value="Rieske [2Fe-2S] iron-sulphur domain"/>
    <property type="match status" value="1"/>
</dbReference>
<dbReference type="OrthoDB" id="9767869at2"/>
<evidence type="ECO:0000259" key="6">
    <source>
        <dbReference type="PROSITE" id="PS51296"/>
    </source>
</evidence>
<reference evidence="7 8" key="1">
    <citation type="journal article" date="2019" name="Anaerobe">
        <title>Detection of Robinsoniella peoriensis in multiple bone samples of a trauma patient.</title>
        <authorList>
            <person name="Schrottner P."/>
            <person name="Hartwich K."/>
            <person name="Bunk B."/>
            <person name="Schober I."/>
            <person name="Helbig S."/>
            <person name="Rudolph W.W."/>
            <person name="Gunzer F."/>
        </authorList>
    </citation>
    <scope>NUCLEOTIDE SEQUENCE [LARGE SCALE GENOMIC DNA]</scope>
    <source>
        <strain evidence="7 8">DSM 106044</strain>
    </source>
</reference>
<dbReference type="GO" id="GO:0051537">
    <property type="term" value="F:2 iron, 2 sulfur cluster binding"/>
    <property type="evidence" value="ECO:0007669"/>
    <property type="project" value="UniProtKB-KW"/>
</dbReference>
<dbReference type="InterPro" id="IPR006076">
    <property type="entry name" value="FAD-dep_OxRdtase"/>
</dbReference>